<dbReference type="InterPro" id="IPR016166">
    <property type="entry name" value="FAD-bd_PCMH"/>
</dbReference>
<name>A0A354YTP8_9FIRM</name>
<evidence type="ECO:0000256" key="2">
    <source>
        <dbReference type="ARBA" id="ARBA00022827"/>
    </source>
</evidence>
<dbReference type="STRING" id="378794.GCA_001570625_01521"/>
<dbReference type="InterPro" id="IPR051312">
    <property type="entry name" value="Diverse_Substr_Oxidored"/>
</dbReference>
<evidence type="ECO:0000313" key="6">
    <source>
        <dbReference type="Proteomes" id="UP000263273"/>
    </source>
</evidence>
<evidence type="ECO:0000256" key="1">
    <source>
        <dbReference type="ARBA" id="ARBA00022630"/>
    </source>
</evidence>
<feature type="non-terminal residue" evidence="5">
    <location>
        <position position="170"/>
    </location>
</feature>
<dbReference type="InterPro" id="IPR002346">
    <property type="entry name" value="Mopterin_DH_FAD-bd"/>
</dbReference>
<evidence type="ECO:0000256" key="3">
    <source>
        <dbReference type="ARBA" id="ARBA00023002"/>
    </source>
</evidence>
<dbReference type="GO" id="GO:0071949">
    <property type="term" value="F:FAD binding"/>
    <property type="evidence" value="ECO:0007669"/>
    <property type="project" value="InterPro"/>
</dbReference>
<dbReference type="InterPro" id="IPR016167">
    <property type="entry name" value="FAD-bd_PCMH_sub1"/>
</dbReference>
<dbReference type="Pfam" id="PF00941">
    <property type="entry name" value="FAD_binding_5"/>
    <property type="match status" value="1"/>
</dbReference>
<organism evidence="5 6">
    <name type="scientific">Syntrophomonas wolfei</name>
    <dbReference type="NCBI Taxonomy" id="863"/>
    <lineage>
        <taxon>Bacteria</taxon>
        <taxon>Bacillati</taxon>
        <taxon>Bacillota</taxon>
        <taxon>Clostridia</taxon>
        <taxon>Eubacteriales</taxon>
        <taxon>Syntrophomonadaceae</taxon>
        <taxon>Syntrophomonas</taxon>
    </lineage>
</organism>
<feature type="domain" description="FAD-binding PCMH-type" evidence="4">
    <location>
        <begin position="1"/>
        <end position="170"/>
    </location>
</feature>
<dbReference type="SUPFAM" id="SSF56176">
    <property type="entry name" value="FAD-binding/transporter-associated domain-like"/>
    <property type="match status" value="1"/>
</dbReference>
<dbReference type="FunFam" id="3.30.465.10:FF:000017">
    <property type="entry name" value="Xanthine dehydrogenase, FAD binding subunit"/>
    <property type="match status" value="1"/>
</dbReference>
<reference evidence="5 6" key="1">
    <citation type="journal article" date="2018" name="Nat. Biotechnol.">
        <title>A standardized bacterial taxonomy based on genome phylogeny substantially revises the tree of life.</title>
        <authorList>
            <person name="Parks D.H."/>
            <person name="Chuvochina M."/>
            <person name="Waite D.W."/>
            <person name="Rinke C."/>
            <person name="Skarshewski A."/>
            <person name="Chaumeil P.A."/>
            <person name="Hugenholtz P."/>
        </authorList>
    </citation>
    <scope>NUCLEOTIDE SEQUENCE [LARGE SCALE GENOMIC DNA]</scope>
    <source>
        <strain evidence="5">UBA10948</strain>
    </source>
</reference>
<proteinExistence type="predicted"/>
<dbReference type="EMBL" id="DNZF01000032">
    <property type="protein sequence ID" value="HBK52569.1"/>
    <property type="molecule type" value="Genomic_DNA"/>
</dbReference>
<accession>A0A354YTP8</accession>
<dbReference type="PANTHER" id="PTHR42659:SF9">
    <property type="entry name" value="XANTHINE DEHYDROGENASE FAD-BINDING SUBUNIT XDHB-RELATED"/>
    <property type="match status" value="1"/>
</dbReference>
<dbReference type="Gene3D" id="3.30.465.10">
    <property type="match status" value="1"/>
</dbReference>
<dbReference type="Proteomes" id="UP000263273">
    <property type="component" value="Unassembled WGS sequence"/>
</dbReference>
<protein>
    <submittedName>
        <fullName evidence="5">Molybdopterin dehydrogenase</fullName>
    </submittedName>
</protein>
<dbReference type="GO" id="GO:0016491">
    <property type="term" value="F:oxidoreductase activity"/>
    <property type="evidence" value="ECO:0007669"/>
    <property type="project" value="UniProtKB-KW"/>
</dbReference>
<keyword evidence="2" id="KW-0274">FAD</keyword>
<dbReference type="InterPro" id="IPR016169">
    <property type="entry name" value="FAD-bd_PCMH_sub2"/>
</dbReference>
<gene>
    <name evidence="5" type="ORF">DDZ44_01340</name>
</gene>
<dbReference type="PANTHER" id="PTHR42659">
    <property type="entry name" value="XANTHINE DEHYDROGENASE SUBUNIT C-RELATED"/>
    <property type="match status" value="1"/>
</dbReference>
<evidence type="ECO:0000313" key="5">
    <source>
        <dbReference type="EMBL" id="HBK52569.1"/>
    </source>
</evidence>
<keyword evidence="1" id="KW-0285">Flavoprotein</keyword>
<dbReference type="PROSITE" id="PS51387">
    <property type="entry name" value="FAD_PCMH"/>
    <property type="match status" value="1"/>
</dbReference>
<evidence type="ECO:0000259" key="4">
    <source>
        <dbReference type="PROSITE" id="PS51387"/>
    </source>
</evidence>
<dbReference type="Gene3D" id="3.30.43.10">
    <property type="entry name" value="Uridine Diphospho-n-acetylenolpyruvylglucosamine Reductase, domain 2"/>
    <property type="match status" value="1"/>
</dbReference>
<dbReference type="AlphaFoldDB" id="A0A354YTP8"/>
<dbReference type="InterPro" id="IPR036318">
    <property type="entry name" value="FAD-bd_PCMH-like_sf"/>
</dbReference>
<comment type="caution">
    <text evidence="5">The sequence shown here is derived from an EMBL/GenBank/DDBJ whole genome shotgun (WGS) entry which is preliminary data.</text>
</comment>
<keyword evidence="3" id="KW-0560">Oxidoreductase</keyword>
<sequence>MSQVFLPHTLEELWTIKQENPAALIMAGGTDLLVKIRDRKLPPAVILALENIAELRQIERQDGEICIGSMVTHQQLLDSPIIQTQLPVLHQAVAVLGSPPIRHMGTIGGNICTASPAGDTLPPLYVLNAGLELKNAAAGRLLPIQDFIQGPGQTLLGSNEILYKVRIPIP</sequence>